<gene>
    <name evidence="1" type="ORF">Tco_1125023</name>
</gene>
<dbReference type="Proteomes" id="UP001151760">
    <property type="component" value="Unassembled WGS sequence"/>
</dbReference>
<reference evidence="1" key="1">
    <citation type="journal article" date="2022" name="Int. J. Mol. Sci.">
        <title>Draft Genome of Tanacetum Coccineum: Genomic Comparison of Closely Related Tanacetum-Family Plants.</title>
        <authorList>
            <person name="Yamashiro T."/>
            <person name="Shiraishi A."/>
            <person name="Nakayama K."/>
            <person name="Satake H."/>
        </authorList>
    </citation>
    <scope>NUCLEOTIDE SEQUENCE</scope>
</reference>
<evidence type="ECO:0008006" key="3">
    <source>
        <dbReference type="Google" id="ProtNLM"/>
    </source>
</evidence>
<name>A0ABQ5JAM8_9ASTR</name>
<sequence>MKDLGKTKFCLGLQIEHLKDGILVHQEAYIEKLLKRFYLDKSHSLSTLMVVRTLDVKNDPFRPQDVDEEILGHEVLYLSAIGALMFFIDLKLEILAIHEASRECVWLRNATQHIRRSCGISSENEAPTVLYEDNAACIAQLKEGYIKCDRTKNILPKFFFTHD</sequence>
<organism evidence="1 2">
    <name type="scientific">Tanacetum coccineum</name>
    <dbReference type="NCBI Taxonomy" id="301880"/>
    <lineage>
        <taxon>Eukaryota</taxon>
        <taxon>Viridiplantae</taxon>
        <taxon>Streptophyta</taxon>
        <taxon>Embryophyta</taxon>
        <taxon>Tracheophyta</taxon>
        <taxon>Spermatophyta</taxon>
        <taxon>Magnoliopsida</taxon>
        <taxon>eudicotyledons</taxon>
        <taxon>Gunneridae</taxon>
        <taxon>Pentapetalae</taxon>
        <taxon>asterids</taxon>
        <taxon>campanulids</taxon>
        <taxon>Asterales</taxon>
        <taxon>Asteraceae</taxon>
        <taxon>Asteroideae</taxon>
        <taxon>Anthemideae</taxon>
        <taxon>Anthemidinae</taxon>
        <taxon>Tanacetum</taxon>
    </lineage>
</organism>
<reference evidence="1" key="2">
    <citation type="submission" date="2022-01" db="EMBL/GenBank/DDBJ databases">
        <authorList>
            <person name="Yamashiro T."/>
            <person name="Shiraishi A."/>
            <person name="Satake H."/>
            <person name="Nakayama K."/>
        </authorList>
    </citation>
    <scope>NUCLEOTIDE SEQUENCE</scope>
</reference>
<proteinExistence type="predicted"/>
<evidence type="ECO:0000313" key="2">
    <source>
        <dbReference type="Proteomes" id="UP001151760"/>
    </source>
</evidence>
<dbReference type="EMBL" id="BQNB010021645">
    <property type="protein sequence ID" value="GJU08593.1"/>
    <property type="molecule type" value="Genomic_DNA"/>
</dbReference>
<evidence type="ECO:0000313" key="1">
    <source>
        <dbReference type="EMBL" id="GJU08593.1"/>
    </source>
</evidence>
<comment type="caution">
    <text evidence="1">The sequence shown here is derived from an EMBL/GenBank/DDBJ whole genome shotgun (WGS) entry which is preliminary data.</text>
</comment>
<accession>A0ABQ5JAM8</accession>
<keyword evidence="2" id="KW-1185">Reference proteome</keyword>
<protein>
    <recommendedName>
        <fullName evidence="3">Reverse transcriptase Ty1/copia-type domain-containing protein</fullName>
    </recommendedName>
</protein>